<evidence type="ECO:0000313" key="3">
    <source>
        <dbReference type="EMBL" id="CAI3983699.1"/>
    </source>
</evidence>
<dbReference type="EMBL" id="CAMXCT030000829">
    <property type="protein sequence ID" value="CAL4771011.1"/>
    <property type="molecule type" value="Genomic_DNA"/>
</dbReference>
<feature type="compositionally biased region" description="Acidic residues" evidence="1">
    <location>
        <begin position="308"/>
        <end position="326"/>
    </location>
</feature>
<keyword evidence="5" id="KW-1185">Reference proteome</keyword>
<feature type="region of interest" description="Disordered" evidence="1">
    <location>
        <begin position="289"/>
        <end position="329"/>
    </location>
</feature>
<evidence type="ECO:0000313" key="4">
    <source>
        <dbReference type="EMBL" id="CAL4771011.1"/>
    </source>
</evidence>
<evidence type="ECO:0000256" key="1">
    <source>
        <dbReference type="SAM" id="MobiDB-lite"/>
    </source>
</evidence>
<sequence>MVEGSLTTRFVYDWRLKSYEVKSENQEDGSASVSQVPTFWNYSDVGTKNLSKARLYFLLCGIGAVDPVTAEPIGQEEYNAATEQDENRKALSKLGKAIKRISLILGVQSLESLAAEAKVLEVCPKNVKAVERDNSAGLWIAVCVLCVLVVILATAFCCVWKKFNKRLNEQEAAMKQVQHDIFHCWNQVADEDSYIATQEARITEIHNRLMMHDGRLIEQSNEHSMLHDYTYGLHYGLVESGGFLRFGFGLTTDQFTSLAMHERANLVTYGAMGSEQYLRLVRQRARAEHADTTDIPVNHGADTNLENNNEEQAESETSDDDEMIDEGEQRSPPMTQLMEDVKEQHGLAVQRGDWRDATAIQSFILTMIAAISGGMDENLVNQYRERAANLFLQLADTARPSRPEACAIYGRFEAKLRNRER</sequence>
<keyword evidence="2" id="KW-1133">Transmembrane helix</keyword>
<keyword evidence="2" id="KW-0472">Membrane</keyword>
<name>A0A9P1C263_9DINO</name>
<organism evidence="3">
    <name type="scientific">Cladocopium goreaui</name>
    <dbReference type="NCBI Taxonomy" id="2562237"/>
    <lineage>
        <taxon>Eukaryota</taxon>
        <taxon>Sar</taxon>
        <taxon>Alveolata</taxon>
        <taxon>Dinophyceae</taxon>
        <taxon>Suessiales</taxon>
        <taxon>Symbiodiniaceae</taxon>
        <taxon>Cladocopium</taxon>
    </lineage>
</organism>
<dbReference type="Proteomes" id="UP001152797">
    <property type="component" value="Unassembled WGS sequence"/>
</dbReference>
<protein>
    <submittedName>
        <fullName evidence="3">Uncharacterized protein</fullName>
    </submittedName>
</protein>
<comment type="caution">
    <text evidence="3">The sequence shown here is derived from an EMBL/GenBank/DDBJ whole genome shotgun (WGS) entry which is preliminary data.</text>
</comment>
<dbReference type="EMBL" id="CAMXCT020000829">
    <property type="protein sequence ID" value="CAL1137074.1"/>
    <property type="molecule type" value="Genomic_DNA"/>
</dbReference>
<gene>
    <name evidence="3" type="ORF">C1SCF055_LOCUS11291</name>
</gene>
<accession>A0A9P1C263</accession>
<reference evidence="3" key="1">
    <citation type="submission" date="2022-10" db="EMBL/GenBank/DDBJ databases">
        <authorList>
            <person name="Chen Y."/>
            <person name="Dougan E. K."/>
            <person name="Chan C."/>
            <person name="Rhodes N."/>
            <person name="Thang M."/>
        </authorList>
    </citation>
    <scope>NUCLEOTIDE SEQUENCE</scope>
</reference>
<feature type="transmembrane region" description="Helical" evidence="2">
    <location>
        <begin position="136"/>
        <end position="160"/>
    </location>
</feature>
<keyword evidence="2" id="KW-0812">Transmembrane</keyword>
<dbReference type="EMBL" id="CAMXCT010000829">
    <property type="protein sequence ID" value="CAI3983699.1"/>
    <property type="molecule type" value="Genomic_DNA"/>
</dbReference>
<evidence type="ECO:0000313" key="5">
    <source>
        <dbReference type="Proteomes" id="UP001152797"/>
    </source>
</evidence>
<dbReference type="AlphaFoldDB" id="A0A9P1C263"/>
<reference evidence="4 5" key="2">
    <citation type="submission" date="2024-05" db="EMBL/GenBank/DDBJ databases">
        <authorList>
            <person name="Chen Y."/>
            <person name="Shah S."/>
            <person name="Dougan E. K."/>
            <person name="Thang M."/>
            <person name="Chan C."/>
        </authorList>
    </citation>
    <scope>NUCLEOTIDE SEQUENCE [LARGE SCALE GENOMIC DNA]</scope>
</reference>
<proteinExistence type="predicted"/>
<evidence type="ECO:0000256" key="2">
    <source>
        <dbReference type="SAM" id="Phobius"/>
    </source>
</evidence>